<proteinExistence type="predicted"/>
<protein>
    <submittedName>
        <fullName evidence="1">Uncharacterized protein</fullName>
    </submittedName>
</protein>
<dbReference type="Proteomes" id="UP000015104">
    <property type="component" value="Unassembled WGS sequence"/>
</dbReference>
<sequence length="55" mass="6378">MFFVTDVGEKIETLKDVVKQLLTSPFFIEGESMVELFQQGVDTDYEAVYKMPVRE</sequence>
<keyword evidence="2" id="KW-1185">Reference proteome</keyword>
<dbReference type="HOGENOM" id="CLU_3034959_0_0_1"/>
<dbReference type="AlphaFoldDB" id="T1KVR3"/>
<reference evidence="2" key="1">
    <citation type="submission" date="2011-08" db="EMBL/GenBank/DDBJ databases">
        <authorList>
            <person name="Rombauts S."/>
        </authorList>
    </citation>
    <scope>NUCLEOTIDE SEQUENCE</scope>
    <source>
        <strain evidence="2">London</strain>
    </source>
</reference>
<dbReference type="EMBL" id="CAEY01000613">
    <property type="status" value="NOT_ANNOTATED_CDS"/>
    <property type="molecule type" value="Genomic_DNA"/>
</dbReference>
<evidence type="ECO:0000313" key="2">
    <source>
        <dbReference type="Proteomes" id="UP000015104"/>
    </source>
</evidence>
<accession>T1KVR3</accession>
<dbReference type="EnsemblMetazoa" id="tetur23g01570.1">
    <property type="protein sequence ID" value="tetur23g01570.1"/>
    <property type="gene ID" value="tetur23g01570"/>
</dbReference>
<reference evidence="1" key="2">
    <citation type="submission" date="2015-06" db="UniProtKB">
        <authorList>
            <consortium name="EnsemblMetazoa"/>
        </authorList>
    </citation>
    <scope>IDENTIFICATION</scope>
</reference>
<evidence type="ECO:0000313" key="1">
    <source>
        <dbReference type="EnsemblMetazoa" id="tetur23g01570.1"/>
    </source>
</evidence>
<name>T1KVR3_TETUR</name>
<organism evidence="1 2">
    <name type="scientific">Tetranychus urticae</name>
    <name type="common">Two-spotted spider mite</name>
    <dbReference type="NCBI Taxonomy" id="32264"/>
    <lineage>
        <taxon>Eukaryota</taxon>
        <taxon>Metazoa</taxon>
        <taxon>Ecdysozoa</taxon>
        <taxon>Arthropoda</taxon>
        <taxon>Chelicerata</taxon>
        <taxon>Arachnida</taxon>
        <taxon>Acari</taxon>
        <taxon>Acariformes</taxon>
        <taxon>Trombidiformes</taxon>
        <taxon>Prostigmata</taxon>
        <taxon>Eleutherengona</taxon>
        <taxon>Raphignathae</taxon>
        <taxon>Tetranychoidea</taxon>
        <taxon>Tetranychidae</taxon>
        <taxon>Tetranychus</taxon>
    </lineage>
</organism>